<dbReference type="CDD" id="cd04677">
    <property type="entry name" value="NUDIX_Hydrolase"/>
    <property type="match status" value="1"/>
</dbReference>
<protein>
    <submittedName>
        <fullName evidence="5">DNA mismatch repair protein MutT</fullName>
    </submittedName>
</protein>
<dbReference type="SUPFAM" id="SSF55811">
    <property type="entry name" value="Nudix"/>
    <property type="match status" value="1"/>
</dbReference>
<dbReference type="GO" id="GO:0016787">
    <property type="term" value="F:hydrolase activity"/>
    <property type="evidence" value="ECO:0007669"/>
    <property type="project" value="UniProtKB-KW"/>
</dbReference>
<comment type="caution">
    <text evidence="5">The sequence shown here is derived from an EMBL/GenBank/DDBJ whole genome shotgun (WGS) entry which is preliminary data.</text>
</comment>
<dbReference type="Gene3D" id="3.90.79.10">
    <property type="entry name" value="Nucleoside Triphosphate Pyrophosphohydrolase"/>
    <property type="match status" value="1"/>
</dbReference>
<accession>A0A917TZG6</accession>
<organism evidence="5 6">
    <name type="scientific">Paraliobacillus quinghaiensis</name>
    <dbReference type="NCBI Taxonomy" id="470815"/>
    <lineage>
        <taxon>Bacteria</taxon>
        <taxon>Bacillati</taxon>
        <taxon>Bacillota</taxon>
        <taxon>Bacilli</taxon>
        <taxon>Bacillales</taxon>
        <taxon>Bacillaceae</taxon>
        <taxon>Paraliobacillus</taxon>
    </lineage>
</organism>
<comment type="similarity">
    <text evidence="3">Belongs to the Nudix hydrolase family.</text>
</comment>
<comment type="cofactor">
    <cofactor evidence="1">
        <name>Mg(2+)</name>
        <dbReference type="ChEBI" id="CHEBI:18420"/>
    </cofactor>
</comment>
<dbReference type="PROSITE" id="PS51462">
    <property type="entry name" value="NUDIX"/>
    <property type="match status" value="1"/>
</dbReference>
<dbReference type="Pfam" id="PF00293">
    <property type="entry name" value="NUDIX"/>
    <property type="match status" value="1"/>
</dbReference>
<reference evidence="5" key="1">
    <citation type="journal article" date="2014" name="Int. J. Syst. Evol. Microbiol.">
        <title>Complete genome sequence of Corynebacterium casei LMG S-19264T (=DSM 44701T), isolated from a smear-ripened cheese.</title>
        <authorList>
            <consortium name="US DOE Joint Genome Institute (JGI-PGF)"/>
            <person name="Walter F."/>
            <person name="Albersmeier A."/>
            <person name="Kalinowski J."/>
            <person name="Ruckert C."/>
        </authorList>
    </citation>
    <scope>NUCLEOTIDE SEQUENCE</scope>
    <source>
        <strain evidence="5">CGMCC 1.6333</strain>
    </source>
</reference>
<dbReference type="EMBL" id="BMLG01000032">
    <property type="protein sequence ID" value="GGM43003.1"/>
    <property type="molecule type" value="Genomic_DNA"/>
</dbReference>
<keyword evidence="2 3" id="KW-0378">Hydrolase</keyword>
<dbReference type="PANTHER" id="PTHR43046">
    <property type="entry name" value="GDP-MANNOSE MANNOSYL HYDROLASE"/>
    <property type="match status" value="1"/>
</dbReference>
<dbReference type="PANTHER" id="PTHR43046:SF2">
    <property type="entry name" value="8-OXO-DGTP DIPHOSPHATASE-RELATED"/>
    <property type="match status" value="1"/>
</dbReference>
<gene>
    <name evidence="5" type="ORF">GCM10011351_31230</name>
</gene>
<dbReference type="InterPro" id="IPR000086">
    <property type="entry name" value="NUDIX_hydrolase_dom"/>
</dbReference>
<dbReference type="InterPro" id="IPR015797">
    <property type="entry name" value="NUDIX_hydrolase-like_dom_sf"/>
</dbReference>
<dbReference type="RefSeq" id="WP_117157222.1">
    <property type="nucleotide sequence ID" value="NZ_BMLG01000032.1"/>
</dbReference>
<reference evidence="5" key="2">
    <citation type="submission" date="2020-09" db="EMBL/GenBank/DDBJ databases">
        <authorList>
            <person name="Sun Q."/>
            <person name="Zhou Y."/>
        </authorList>
    </citation>
    <scope>NUCLEOTIDE SEQUENCE</scope>
    <source>
        <strain evidence="5">CGMCC 1.6333</strain>
    </source>
</reference>
<feature type="domain" description="Nudix hydrolase" evidence="4">
    <location>
        <begin position="15"/>
        <end position="148"/>
    </location>
</feature>
<name>A0A917TZG6_9BACI</name>
<proteinExistence type="inferred from homology"/>
<evidence type="ECO:0000256" key="1">
    <source>
        <dbReference type="ARBA" id="ARBA00001946"/>
    </source>
</evidence>
<dbReference type="PROSITE" id="PS00893">
    <property type="entry name" value="NUDIX_BOX"/>
    <property type="match status" value="1"/>
</dbReference>
<dbReference type="InterPro" id="IPR020476">
    <property type="entry name" value="Nudix_hydrolase"/>
</dbReference>
<dbReference type="PRINTS" id="PR00502">
    <property type="entry name" value="NUDIXFAMILY"/>
</dbReference>
<dbReference type="Proteomes" id="UP000618460">
    <property type="component" value="Unassembled WGS sequence"/>
</dbReference>
<evidence type="ECO:0000313" key="5">
    <source>
        <dbReference type="EMBL" id="GGM43003.1"/>
    </source>
</evidence>
<keyword evidence="6" id="KW-1185">Reference proteome</keyword>
<sequence length="159" mass="18260">MGYIEELREIVGHRPLIFVGSVTVIVDDMGRLLLQQRKFPNGAWGITGGLMELGESTEDVARREIYEETGLSVDKLDLINVYSGPQNYIKAENGDEFYVVTVAYFSEGYKGELNIDKSESIKFDFFYPDDLPSNIVKSHRVILDEFLTKHYRNKKQVNR</sequence>
<evidence type="ECO:0000313" key="6">
    <source>
        <dbReference type="Proteomes" id="UP000618460"/>
    </source>
</evidence>
<dbReference type="InterPro" id="IPR020084">
    <property type="entry name" value="NUDIX_hydrolase_CS"/>
</dbReference>
<evidence type="ECO:0000259" key="4">
    <source>
        <dbReference type="PROSITE" id="PS51462"/>
    </source>
</evidence>
<evidence type="ECO:0000256" key="2">
    <source>
        <dbReference type="ARBA" id="ARBA00022801"/>
    </source>
</evidence>
<dbReference type="OrthoDB" id="9787476at2"/>
<dbReference type="AlphaFoldDB" id="A0A917TZG6"/>
<evidence type="ECO:0000256" key="3">
    <source>
        <dbReference type="RuleBase" id="RU003476"/>
    </source>
</evidence>